<dbReference type="RefSeq" id="WP_018450051.1">
    <property type="nucleotide sequence ID" value="NZ_AP019827.1"/>
</dbReference>
<dbReference type="PANTHER" id="PTHR32182:SF22">
    <property type="entry name" value="ATP-DEPENDENT ENDONUCLEASE, OLD FAMILY-RELATED"/>
    <property type="match status" value="1"/>
</dbReference>
<dbReference type="GO" id="GO:0000731">
    <property type="term" value="P:DNA synthesis involved in DNA repair"/>
    <property type="evidence" value="ECO:0007669"/>
    <property type="project" value="TreeGrafter"/>
</dbReference>
<dbReference type="InterPro" id="IPR041685">
    <property type="entry name" value="AAA_GajA/Old/RecF-like"/>
</dbReference>
<dbReference type="SUPFAM" id="SSF52540">
    <property type="entry name" value="P-loop containing nucleoside triphosphate hydrolases"/>
    <property type="match status" value="1"/>
</dbReference>
<dbReference type="STRING" id="1122172.GCA_000373045_00429"/>
<keyword evidence="4" id="KW-1185">Reference proteome</keyword>
<protein>
    <recommendedName>
        <fullName evidence="2">Endonuclease GajA/Old nuclease/RecF-like AAA domain-containing protein</fullName>
    </recommendedName>
</protein>
<keyword evidence="1" id="KW-0175">Coiled coil</keyword>
<proteinExistence type="predicted"/>
<evidence type="ECO:0000259" key="2">
    <source>
        <dbReference type="Pfam" id="PF13175"/>
    </source>
</evidence>
<dbReference type="EMBL" id="AP019827">
    <property type="protein sequence ID" value="BBM40760.1"/>
    <property type="molecule type" value="Genomic_DNA"/>
</dbReference>
<dbReference type="AlphaFoldDB" id="A0A510JN63"/>
<dbReference type="InterPro" id="IPR027417">
    <property type="entry name" value="P-loop_NTPase"/>
</dbReference>
<feature type="coiled-coil region" evidence="1">
    <location>
        <begin position="365"/>
        <end position="411"/>
    </location>
</feature>
<name>A0A510JN63_9FUSO</name>
<sequence>MFPIYMYVKEYKGLKDFEITFDNNYEITFEGEILTINKIKTDNNIENFYSIDKTIGNIDSVNLLIGKNGSGKTSVLEVLNVLHLGSSTNNEEVKKIKGYIILYKSYSNDEDFILEKDFCSMSIEIKEFPKKINVKEEFRKLRFTNQENYREDFLESIGIVKFSFKGETLNATQREGVFGFGQERTVFKLDTRLENKSKKNIYDYLIKIKQGKNKDNFENAYLTLVIPDLCIKHMISNERVINSKFEEFDKITFDKIIDDGLFRLYEYDDVNNYSLEDIILNNYFNWIYLIIILRKVFEIRNKKEYSEKKLRKMLEKERKKKLKLLDGKFTIKKFEILLKELRKSLGIPEKEIIFDEKDEKNYKTVEEIAALINDITEEKDEINTRNDNKIIKKFKINFEEKNERIKELLEKYQNFHIPKDGIDTDLIFKSVEYIQIEEEGLSDGERIKLQYFSTLYGVLNGEFKNRKYITLLFDEVETYLHPEWSRRFLYELIEELGKYEDKKFKLIFATHSPFLIADVLAKDCIYLSKDENGKIQAEIKEDVKTFGANIIDLFKDTMFLESTFGKFATEKIKWAVDEISDSKKNYSQIKNNSEIKFLIDEIGEKLISNKLKSMIESKFKGTKEEYYYKKIRQYKMKLKKLRNKKDKK</sequence>
<reference evidence="3 4" key="1">
    <citation type="submission" date="2019-07" db="EMBL/GenBank/DDBJ databases">
        <title>Complete Genome Sequence of Leptotrichia shahii Strain JCM 16776.</title>
        <authorList>
            <person name="Watanabe S."/>
            <person name="Cui L."/>
        </authorList>
    </citation>
    <scope>NUCLEOTIDE SEQUENCE [LARGE SCALE GENOMIC DNA]</scope>
    <source>
        <strain evidence="3 4">JCM16776</strain>
    </source>
</reference>
<accession>A0A510JN63</accession>
<evidence type="ECO:0000313" key="3">
    <source>
        <dbReference type="EMBL" id="BBM40760.1"/>
    </source>
</evidence>
<dbReference type="PANTHER" id="PTHR32182">
    <property type="entry name" value="DNA REPLICATION AND REPAIR PROTEIN RECF"/>
    <property type="match status" value="1"/>
</dbReference>
<dbReference type="GO" id="GO:0005524">
    <property type="term" value="F:ATP binding"/>
    <property type="evidence" value="ECO:0007669"/>
    <property type="project" value="InterPro"/>
</dbReference>
<gene>
    <name evidence="3" type="ORF">JCM16776_0980</name>
</gene>
<dbReference type="GO" id="GO:0016887">
    <property type="term" value="F:ATP hydrolysis activity"/>
    <property type="evidence" value="ECO:0007669"/>
    <property type="project" value="InterPro"/>
</dbReference>
<dbReference type="GO" id="GO:0006302">
    <property type="term" value="P:double-strand break repair"/>
    <property type="evidence" value="ECO:0007669"/>
    <property type="project" value="TreeGrafter"/>
</dbReference>
<dbReference type="OrthoDB" id="9801813at2"/>
<feature type="domain" description="Endonuclease GajA/Old nuclease/RecF-like AAA" evidence="2">
    <location>
        <begin position="44"/>
        <end position="516"/>
    </location>
</feature>
<dbReference type="Gene3D" id="3.40.50.300">
    <property type="entry name" value="P-loop containing nucleotide triphosphate hydrolases"/>
    <property type="match status" value="2"/>
</dbReference>
<evidence type="ECO:0000256" key="1">
    <source>
        <dbReference type="SAM" id="Coils"/>
    </source>
</evidence>
<organism evidence="3 4">
    <name type="scientific">Leptotrichia shahii</name>
    <dbReference type="NCBI Taxonomy" id="157691"/>
    <lineage>
        <taxon>Bacteria</taxon>
        <taxon>Fusobacteriati</taxon>
        <taxon>Fusobacteriota</taxon>
        <taxon>Fusobacteriia</taxon>
        <taxon>Fusobacteriales</taxon>
        <taxon>Leptotrichiaceae</taxon>
        <taxon>Leptotrichia</taxon>
    </lineage>
</organism>
<evidence type="ECO:0000313" key="4">
    <source>
        <dbReference type="Proteomes" id="UP000322617"/>
    </source>
</evidence>
<dbReference type="Pfam" id="PF13175">
    <property type="entry name" value="AAA_15"/>
    <property type="match status" value="1"/>
</dbReference>
<dbReference type="Proteomes" id="UP000322617">
    <property type="component" value="Chromosome"/>
</dbReference>
<dbReference type="KEGG" id="lsz:JCM16776_0980"/>